<protein>
    <submittedName>
        <fullName evidence="2">Uncharacterized protein</fullName>
    </submittedName>
</protein>
<feature type="region of interest" description="Disordered" evidence="1">
    <location>
        <begin position="1"/>
        <end position="63"/>
    </location>
</feature>
<evidence type="ECO:0000313" key="3">
    <source>
        <dbReference type="Proteomes" id="UP000595437"/>
    </source>
</evidence>
<evidence type="ECO:0000313" key="2">
    <source>
        <dbReference type="EMBL" id="QQP56717.1"/>
    </source>
</evidence>
<evidence type="ECO:0000256" key="1">
    <source>
        <dbReference type="SAM" id="MobiDB-lite"/>
    </source>
</evidence>
<dbReference type="Proteomes" id="UP000595437">
    <property type="component" value="Chromosome 1"/>
</dbReference>
<reference evidence="3" key="1">
    <citation type="submission" date="2021-01" db="EMBL/GenBank/DDBJ databases">
        <title>Caligus Genome Assembly.</title>
        <authorList>
            <person name="Gallardo-Escarate C."/>
        </authorList>
    </citation>
    <scope>NUCLEOTIDE SEQUENCE [LARGE SCALE GENOMIC DNA]</scope>
</reference>
<proteinExistence type="predicted"/>
<keyword evidence="3" id="KW-1185">Reference proteome</keyword>
<organism evidence="2 3">
    <name type="scientific">Caligus rogercresseyi</name>
    <name type="common">Sea louse</name>
    <dbReference type="NCBI Taxonomy" id="217165"/>
    <lineage>
        <taxon>Eukaryota</taxon>
        <taxon>Metazoa</taxon>
        <taxon>Ecdysozoa</taxon>
        <taxon>Arthropoda</taxon>
        <taxon>Crustacea</taxon>
        <taxon>Multicrustacea</taxon>
        <taxon>Hexanauplia</taxon>
        <taxon>Copepoda</taxon>
        <taxon>Siphonostomatoida</taxon>
        <taxon>Caligidae</taxon>
        <taxon>Caligus</taxon>
    </lineage>
</organism>
<name>A0A7T8KIT0_CALRO</name>
<dbReference type="EMBL" id="CP045890">
    <property type="protein sequence ID" value="QQP56717.1"/>
    <property type="molecule type" value="Genomic_DNA"/>
</dbReference>
<gene>
    <name evidence="2" type="ORF">FKW44_001473</name>
</gene>
<sequence length="63" mass="6645">MQTIVEPESVRNLHQRSGSGELSPQDLPPMIPTSAMPQGANAPHVGSCLRANTHCEPSPAAWG</sequence>
<accession>A0A7T8KIT0</accession>
<dbReference type="AlphaFoldDB" id="A0A7T8KIT0"/>